<dbReference type="Pfam" id="PF00098">
    <property type="entry name" value="zf-CCHC"/>
    <property type="match status" value="1"/>
</dbReference>
<evidence type="ECO:0000256" key="2">
    <source>
        <dbReference type="SAM" id="MobiDB-lite"/>
    </source>
</evidence>
<organism evidence="5 6">
    <name type="scientific">Acer negundo</name>
    <name type="common">Box elder</name>
    <dbReference type="NCBI Taxonomy" id="4023"/>
    <lineage>
        <taxon>Eukaryota</taxon>
        <taxon>Viridiplantae</taxon>
        <taxon>Streptophyta</taxon>
        <taxon>Embryophyta</taxon>
        <taxon>Tracheophyta</taxon>
        <taxon>Spermatophyta</taxon>
        <taxon>Magnoliopsida</taxon>
        <taxon>eudicotyledons</taxon>
        <taxon>Gunneridae</taxon>
        <taxon>Pentapetalae</taxon>
        <taxon>rosids</taxon>
        <taxon>malvids</taxon>
        <taxon>Sapindales</taxon>
        <taxon>Sapindaceae</taxon>
        <taxon>Hippocastanoideae</taxon>
        <taxon>Acereae</taxon>
        <taxon>Acer</taxon>
    </lineage>
</organism>
<dbReference type="Pfam" id="PF14223">
    <property type="entry name" value="Retrotran_gag_2"/>
    <property type="match status" value="1"/>
</dbReference>
<dbReference type="AlphaFoldDB" id="A0AAD5NJQ2"/>
<protein>
    <submittedName>
        <fullName evidence="5">Uncharacterized protein</fullName>
    </submittedName>
</protein>
<dbReference type="PROSITE" id="PS50994">
    <property type="entry name" value="INTEGRASE"/>
    <property type="match status" value="1"/>
</dbReference>
<feature type="compositionally biased region" description="Polar residues" evidence="2">
    <location>
        <begin position="536"/>
        <end position="553"/>
    </location>
</feature>
<gene>
    <name evidence="5" type="ORF">LWI28_017527</name>
</gene>
<dbReference type="PANTHER" id="PTHR42648:SF27">
    <property type="entry name" value="RNA-DIRECTED DNA POLYMERASE"/>
    <property type="match status" value="1"/>
</dbReference>
<dbReference type="InterPro" id="IPR001584">
    <property type="entry name" value="Integrase_cat-core"/>
</dbReference>
<feature type="domain" description="Integrase catalytic" evidence="4">
    <location>
        <begin position="280"/>
        <end position="446"/>
    </location>
</feature>
<dbReference type="SUPFAM" id="SSF53098">
    <property type="entry name" value="Ribonuclease H-like"/>
    <property type="match status" value="1"/>
</dbReference>
<evidence type="ECO:0000259" key="3">
    <source>
        <dbReference type="PROSITE" id="PS50158"/>
    </source>
</evidence>
<dbReference type="InterPro" id="IPR036397">
    <property type="entry name" value="RNaseH_sf"/>
</dbReference>
<feature type="region of interest" description="Disordered" evidence="2">
    <location>
        <begin position="531"/>
        <end position="563"/>
    </location>
</feature>
<evidence type="ECO:0000313" key="6">
    <source>
        <dbReference type="Proteomes" id="UP001064489"/>
    </source>
</evidence>
<reference evidence="5" key="1">
    <citation type="journal article" date="2022" name="Plant J.">
        <title>Strategies of tolerance reflected in two North American maple genomes.</title>
        <authorList>
            <person name="McEvoy S.L."/>
            <person name="Sezen U.U."/>
            <person name="Trouern-Trend A."/>
            <person name="McMahon S.M."/>
            <person name="Schaberg P.G."/>
            <person name="Yang J."/>
            <person name="Wegrzyn J.L."/>
            <person name="Swenson N.G."/>
        </authorList>
    </citation>
    <scope>NUCLEOTIDE SEQUENCE</scope>
    <source>
        <strain evidence="5">91603</strain>
    </source>
</reference>
<dbReference type="InterPro" id="IPR012337">
    <property type="entry name" value="RNaseH-like_sf"/>
</dbReference>
<keyword evidence="1" id="KW-0479">Metal-binding</keyword>
<dbReference type="Pfam" id="PF00665">
    <property type="entry name" value="rve"/>
    <property type="match status" value="1"/>
</dbReference>
<dbReference type="InterPro" id="IPR001878">
    <property type="entry name" value="Znf_CCHC"/>
</dbReference>
<dbReference type="PROSITE" id="PS50158">
    <property type="entry name" value="ZF_CCHC"/>
    <property type="match status" value="1"/>
</dbReference>
<dbReference type="PANTHER" id="PTHR42648">
    <property type="entry name" value="TRANSPOSASE, PUTATIVE-RELATED"/>
    <property type="match status" value="1"/>
</dbReference>
<dbReference type="InterPro" id="IPR057670">
    <property type="entry name" value="SH3_retrovirus"/>
</dbReference>
<evidence type="ECO:0000259" key="4">
    <source>
        <dbReference type="PROSITE" id="PS50994"/>
    </source>
</evidence>
<dbReference type="Proteomes" id="UP001064489">
    <property type="component" value="Chromosome 2"/>
</dbReference>
<accession>A0AAD5NJQ2</accession>
<proteinExistence type="predicted"/>
<dbReference type="EMBL" id="JAJSOW010000106">
    <property type="protein sequence ID" value="KAI9161441.1"/>
    <property type="molecule type" value="Genomic_DNA"/>
</dbReference>
<dbReference type="GO" id="GO:0003676">
    <property type="term" value="F:nucleic acid binding"/>
    <property type="evidence" value="ECO:0007669"/>
    <property type="project" value="InterPro"/>
</dbReference>
<dbReference type="GO" id="GO:0008270">
    <property type="term" value="F:zinc ion binding"/>
    <property type="evidence" value="ECO:0007669"/>
    <property type="project" value="UniProtKB-KW"/>
</dbReference>
<dbReference type="Pfam" id="PF25597">
    <property type="entry name" value="SH3_retrovirus"/>
    <property type="match status" value="1"/>
</dbReference>
<feature type="domain" description="CCHC-type" evidence="3">
    <location>
        <begin position="211"/>
        <end position="227"/>
    </location>
</feature>
<reference evidence="5" key="2">
    <citation type="submission" date="2023-02" db="EMBL/GenBank/DDBJ databases">
        <authorList>
            <person name="Swenson N.G."/>
            <person name="Wegrzyn J.L."/>
            <person name="Mcevoy S.L."/>
        </authorList>
    </citation>
    <scope>NUCLEOTIDE SEQUENCE</scope>
    <source>
        <strain evidence="5">91603</strain>
        <tissue evidence="5">Leaf</tissue>
    </source>
</reference>
<dbReference type="SMART" id="SM00343">
    <property type="entry name" value="ZnF_C2HC"/>
    <property type="match status" value="1"/>
</dbReference>
<comment type="caution">
    <text evidence="5">The sequence shown here is derived from an EMBL/GenBank/DDBJ whole genome shotgun (WGS) entry which is preliminary data.</text>
</comment>
<dbReference type="Gene3D" id="4.10.60.10">
    <property type="entry name" value="Zinc finger, CCHC-type"/>
    <property type="match status" value="1"/>
</dbReference>
<dbReference type="InterPro" id="IPR039537">
    <property type="entry name" value="Retrotran_Ty1/copia-like"/>
</dbReference>
<dbReference type="SUPFAM" id="SSF57756">
    <property type="entry name" value="Retrovirus zinc finger-like domains"/>
    <property type="match status" value="1"/>
</dbReference>
<sequence>MTPSLMNILKDNTLTGDNYVTWKRKLGLLLQSEKHKFVLTTPKPPAPNNESSIMYRDEYEQWKTSDDMAKCYIMANISDVLQQQHEGMESAADIMMSLEEMFAMKSRTTKREAVTAFMNLRMKPGQAVKDHMMKVIAHLNIAELHGAEIDGLMQDVQTAEKILVKGKGQEIHMVGKVATVKARQKVKKQQKKKQLGPIKKETKKVTKIKGKCFLCGEKGHWKRNCPKSQNKKEEGHINLNRIKRLVCDGPLSDLKVDDLPTCESYLEGKMTKRTFSAKGARATECLGLIHTDVCGPMSIQTRGGYEYFITFTDDYSRFGFVYLMRHKSDAFDMFKAFKAEVENQLEKHIKILRSDRGGEYLSGEFQQYLIDNGIVSQFSAPGTPQQNGVAERRNITLLDMVRSMLSYSTLPISFWGYALQTAIYILNDVPSKSVPKTPHELWTGRKPSLQHLRIFGCPTHVLKGKTKKMESRSETCILVGYPKETKGYYFYSPSDLKVFVSINAKFLEKDYMNDSVPRSRIFLNEISGDTIPREVTQPNPIVSSDPTQDQQPTIPRRSRRVRT</sequence>
<keyword evidence="1" id="KW-0862">Zinc</keyword>
<keyword evidence="6" id="KW-1185">Reference proteome</keyword>
<keyword evidence="1" id="KW-0863">Zinc-finger</keyword>
<dbReference type="InterPro" id="IPR036875">
    <property type="entry name" value="Znf_CCHC_sf"/>
</dbReference>
<dbReference type="Gene3D" id="3.30.420.10">
    <property type="entry name" value="Ribonuclease H-like superfamily/Ribonuclease H"/>
    <property type="match status" value="1"/>
</dbReference>
<dbReference type="GO" id="GO:0015074">
    <property type="term" value="P:DNA integration"/>
    <property type="evidence" value="ECO:0007669"/>
    <property type="project" value="InterPro"/>
</dbReference>
<evidence type="ECO:0000313" key="5">
    <source>
        <dbReference type="EMBL" id="KAI9161441.1"/>
    </source>
</evidence>
<evidence type="ECO:0000256" key="1">
    <source>
        <dbReference type="PROSITE-ProRule" id="PRU00047"/>
    </source>
</evidence>
<name>A0AAD5NJQ2_ACENE</name>